<keyword evidence="3" id="KW-1185">Reference proteome</keyword>
<dbReference type="SUPFAM" id="SSF55608">
    <property type="entry name" value="Homing endonucleases"/>
    <property type="match status" value="1"/>
</dbReference>
<dbReference type="PRINTS" id="PR00379">
    <property type="entry name" value="INTEIN"/>
</dbReference>
<dbReference type="InterPro" id="IPR027434">
    <property type="entry name" value="Homing_endonucl"/>
</dbReference>
<accession>A0ABU0RIL7</accession>
<protein>
    <recommendedName>
        <fullName evidence="1">DOD-type homing endonuclease domain-containing protein</fullName>
    </recommendedName>
</protein>
<evidence type="ECO:0000313" key="3">
    <source>
        <dbReference type="Proteomes" id="UP001223072"/>
    </source>
</evidence>
<dbReference type="Gene3D" id="3.10.28.10">
    <property type="entry name" value="Homing endonucleases"/>
    <property type="match status" value="1"/>
</dbReference>
<reference evidence="2 3" key="1">
    <citation type="submission" date="2023-07" db="EMBL/GenBank/DDBJ databases">
        <title>Comparative genomics of wheat-associated soil bacteria to identify genetic determinants of phenazine resistance.</title>
        <authorList>
            <person name="Mouncey N."/>
        </authorList>
    </citation>
    <scope>NUCLEOTIDE SEQUENCE [LARGE SCALE GENOMIC DNA]</scope>
    <source>
        <strain evidence="2 3">W2I16</strain>
    </source>
</reference>
<organism evidence="2 3">
    <name type="scientific">Streptomyces turgidiscabies</name>
    <dbReference type="NCBI Taxonomy" id="85558"/>
    <lineage>
        <taxon>Bacteria</taxon>
        <taxon>Bacillati</taxon>
        <taxon>Actinomycetota</taxon>
        <taxon>Actinomycetes</taxon>
        <taxon>Kitasatosporales</taxon>
        <taxon>Streptomycetaceae</taxon>
        <taxon>Streptomyces</taxon>
    </lineage>
</organism>
<gene>
    <name evidence="2" type="ORF">QFZ49_001741</name>
</gene>
<dbReference type="Pfam" id="PF14528">
    <property type="entry name" value="LAGLIDADG_3"/>
    <property type="match status" value="1"/>
</dbReference>
<dbReference type="InterPro" id="IPR004860">
    <property type="entry name" value="LAGLIDADG_dom"/>
</dbReference>
<dbReference type="InterPro" id="IPR004042">
    <property type="entry name" value="Intein_endonuc_central"/>
</dbReference>
<comment type="caution">
    <text evidence="2">The sequence shown here is derived from an EMBL/GenBank/DDBJ whole genome shotgun (WGS) entry which is preliminary data.</text>
</comment>
<dbReference type="InterPro" id="IPR036844">
    <property type="entry name" value="Hint_dom_sf"/>
</dbReference>
<dbReference type="Proteomes" id="UP001223072">
    <property type="component" value="Unassembled WGS sequence"/>
</dbReference>
<sequence>MGHQTGAVRSQPRTTRSLCGKVDLRCSSRPQPGGSELHCACLLRVRASPGDCARALVGDAKAHWSAGLGVEESRKLEAGDHAPLPLTASRFGREGGAAEGYFVGAMLGDGGMTSCTPEFHGDPADGAVAFMRQFAARFGCRTREINTGSVMRMRFPYRSGHRNPLTEILRRFGVWGMRCEVKSFPEGSLSREFWLGCLSGLVDTDGCVRLRVNPRGTLHGSVEYTTVSKRLAEQVADLLLRLGVSSLIRERPPRVGGESRFSSAGFEIVNQRPMYQVEVSRATAVVRLGGLLDLRIGRKADRLAELVNRVAHVEPASSEMHGYDKAVALDRVKAVTNVGRKVLYGLAVEPSGLIVVNGIITSSSPTPPDLATPR</sequence>
<dbReference type="PROSITE" id="PS50819">
    <property type="entry name" value="INTEIN_ENDONUCLEASE"/>
    <property type="match status" value="1"/>
</dbReference>
<proteinExistence type="predicted"/>
<dbReference type="InterPro" id="IPR006142">
    <property type="entry name" value="INTEIN"/>
</dbReference>
<dbReference type="EMBL" id="JAUSZS010000002">
    <property type="protein sequence ID" value="MDQ0931834.1"/>
    <property type="molecule type" value="Genomic_DNA"/>
</dbReference>
<dbReference type="SUPFAM" id="SSF51294">
    <property type="entry name" value="Hedgehog/intein (Hint) domain"/>
    <property type="match status" value="1"/>
</dbReference>
<evidence type="ECO:0000259" key="1">
    <source>
        <dbReference type="PROSITE" id="PS50819"/>
    </source>
</evidence>
<feature type="domain" description="DOD-type homing endonuclease" evidence="1">
    <location>
        <begin position="102"/>
        <end position="244"/>
    </location>
</feature>
<name>A0ABU0RIL7_9ACTN</name>
<evidence type="ECO:0000313" key="2">
    <source>
        <dbReference type="EMBL" id="MDQ0931834.1"/>
    </source>
</evidence>